<feature type="compositionally biased region" description="Acidic residues" evidence="1">
    <location>
        <begin position="270"/>
        <end position="280"/>
    </location>
</feature>
<sequence>MTVTTSSIFFISLLALGSVVEGGEFSVRYVDPPRGEDSDELAHKFLDEWDTNRERFNEVQAASRDGKGDVPPGWDRQGELLGLAENLLSVSVTAMVTKPGKDFQITHNRDGLKVWRKIHNGRLLLRAEFLVPVAPKPYAQLASDIHFRKEWDSHCKEIRVVEEPREDVGVFYLATTRVFAVSPRDSVNLRIEAALPVEVQEGGMEAEEEGGVGEVEAGHAEDRQAIWHVDEESVREEKKRRRRSRRKKRRRKNRGGRRRKGRRNNSVMSADEEDEDGWEGGELVDEEEGEDHDMFSYTSCSCSIEHPDFKKRTDRVPLDLRISSFIAEPVKTPFGLWSRVTTVTDMDPRGWIPKAVVRYATTQAAPAMLEKFLRILYRKRHIDWKSEGSSALGYCGHRLRKEQGGHGGHLKVADPRYISSEEAETRDDLPKDGDGDGVLHEDDWETESGEGGADHEEVESEEFSEEEKEEEGGAAEGLEADEDEPAESAVPSDLAPNVEEEGGEEQPSEDEKGEAESISSVVVVVEDKEQETDSGSDSASGEELEAVEEDTPETATA</sequence>
<dbReference type="PANTHER" id="PTHR19308">
    <property type="entry name" value="PHOSPHATIDYLCHOLINE TRANSFER PROTEIN"/>
    <property type="match status" value="1"/>
</dbReference>
<feature type="region of interest" description="Disordered" evidence="1">
    <location>
        <begin position="421"/>
        <end position="557"/>
    </location>
</feature>
<dbReference type="PROSITE" id="PS50848">
    <property type="entry name" value="START"/>
    <property type="match status" value="1"/>
</dbReference>
<evidence type="ECO:0000256" key="1">
    <source>
        <dbReference type="SAM" id="MobiDB-lite"/>
    </source>
</evidence>
<feature type="compositionally biased region" description="Basic and acidic residues" evidence="1">
    <location>
        <begin position="426"/>
        <end position="441"/>
    </location>
</feature>
<dbReference type="InterPro" id="IPR002913">
    <property type="entry name" value="START_lipid-bd_dom"/>
</dbReference>
<evidence type="ECO:0000313" key="4">
    <source>
        <dbReference type="EMBL" id="CEM55028.1"/>
    </source>
</evidence>
<dbReference type="CDD" id="cd00177">
    <property type="entry name" value="START"/>
    <property type="match status" value="1"/>
</dbReference>
<dbReference type="Pfam" id="PF01852">
    <property type="entry name" value="START"/>
    <property type="match status" value="1"/>
</dbReference>
<feature type="compositionally biased region" description="Acidic residues" evidence="1">
    <location>
        <begin position="528"/>
        <end position="557"/>
    </location>
</feature>
<name>A0A0G4ICT8_9ALVE</name>
<evidence type="ECO:0000256" key="2">
    <source>
        <dbReference type="SAM" id="SignalP"/>
    </source>
</evidence>
<dbReference type="InterPro" id="IPR023393">
    <property type="entry name" value="START-like_dom_sf"/>
</dbReference>
<dbReference type="AlphaFoldDB" id="A0A0G4ICT8"/>
<dbReference type="Gene3D" id="3.30.530.20">
    <property type="match status" value="1"/>
</dbReference>
<feature type="compositionally biased region" description="Acidic residues" evidence="1">
    <location>
        <begin position="456"/>
        <end position="486"/>
    </location>
</feature>
<reference evidence="4" key="1">
    <citation type="submission" date="2014-11" db="EMBL/GenBank/DDBJ databases">
        <authorList>
            <person name="Otto D Thomas"/>
            <person name="Naeem Raeece"/>
        </authorList>
    </citation>
    <scope>NUCLEOTIDE SEQUENCE</scope>
</reference>
<feature type="chain" id="PRO_5005192999" description="START domain-containing protein" evidence="2">
    <location>
        <begin position="23"/>
        <end position="557"/>
    </location>
</feature>
<dbReference type="PhylomeDB" id="A0A0G4ICT8"/>
<feature type="region of interest" description="Disordered" evidence="1">
    <location>
        <begin position="200"/>
        <end position="280"/>
    </location>
</feature>
<feature type="signal peptide" evidence="2">
    <location>
        <begin position="1"/>
        <end position="22"/>
    </location>
</feature>
<accession>A0A0G4ICT8</accession>
<dbReference type="PANTHER" id="PTHR19308:SF14">
    <property type="entry name" value="START DOMAIN-CONTAINING PROTEIN"/>
    <property type="match status" value="1"/>
</dbReference>
<feature type="compositionally biased region" description="Basic and acidic residues" evidence="1">
    <location>
        <begin position="216"/>
        <end position="237"/>
    </location>
</feature>
<keyword evidence="2" id="KW-0732">Signal</keyword>
<dbReference type="GO" id="GO:0008289">
    <property type="term" value="F:lipid binding"/>
    <property type="evidence" value="ECO:0007669"/>
    <property type="project" value="InterPro"/>
</dbReference>
<evidence type="ECO:0000259" key="3">
    <source>
        <dbReference type="PROSITE" id="PS50848"/>
    </source>
</evidence>
<protein>
    <recommendedName>
        <fullName evidence="3">START domain-containing protein</fullName>
    </recommendedName>
</protein>
<gene>
    <name evidence="4" type="ORF">Cvel_13248</name>
</gene>
<dbReference type="InterPro" id="IPR051213">
    <property type="entry name" value="START_lipid_transfer"/>
</dbReference>
<proteinExistence type="predicted"/>
<feature type="domain" description="START" evidence="3">
    <location>
        <begin position="126"/>
        <end position="381"/>
    </location>
</feature>
<dbReference type="EMBL" id="CDMZ01005840">
    <property type="protein sequence ID" value="CEM55028.1"/>
    <property type="molecule type" value="Genomic_DNA"/>
</dbReference>
<organism evidence="4">
    <name type="scientific">Chromera velia CCMP2878</name>
    <dbReference type="NCBI Taxonomy" id="1169474"/>
    <lineage>
        <taxon>Eukaryota</taxon>
        <taxon>Sar</taxon>
        <taxon>Alveolata</taxon>
        <taxon>Colpodellida</taxon>
        <taxon>Chromeraceae</taxon>
        <taxon>Chromera</taxon>
    </lineage>
</organism>
<dbReference type="SUPFAM" id="SSF55961">
    <property type="entry name" value="Bet v1-like"/>
    <property type="match status" value="1"/>
</dbReference>
<feature type="compositionally biased region" description="Basic residues" evidence="1">
    <location>
        <begin position="238"/>
        <end position="263"/>
    </location>
</feature>
<dbReference type="GO" id="GO:0005737">
    <property type="term" value="C:cytoplasm"/>
    <property type="evidence" value="ECO:0007669"/>
    <property type="project" value="UniProtKB-ARBA"/>
</dbReference>
<feature type="compositionally biased region" description="Acidic residues" evidence="1">
    <location>
        <begin position="498"/>
        <end position="513"/>
    </location>
</feature>
<dbReference type="VEuPathDB" id="CryptoDB:Cvel_13248"/>